<dbReference type="EMBL" id="JABFDB010000004">
    <property type="protein sequence ID" value="NYZ19777.1"/>
    <property type="molecule type" value="Genomic_DNA"/>
</dbReference>
<name>A0ABX2T943_9PROT</name>
<gene>
    <name evidence="5" type="ORF">HND93_08640</name>
</gene>
<comment type="caution">
    <text evidence="5">The sequence shown here is derived from an EMBL/GenBank/DDBJ whole genome shotgun (WGS) entry which is preliminary data.</text>
</comment>
<keyword evidence="6" id="KW-1185">Reference proteome</keyword>
<keyword evidence="3" id="KW-0479">Metal-binding</keyword>
<comment type="cofactor">
    <cofactor evidence="1">
        <name>Zn(2+)</name>
        <dbReference type="ChEBI" id="CHEBI:29105"/>
    </cofactor>
</comment>
<sequence length="275" mass="28891">MTPTIITVAVNGSVPRKKDNPAVPITPAEVVESARGAFEAGATVLHVHARNADETSSSDPAYFAAVQEGVRAACPGMIVQFSTGGRGRDASLRGSALPLKPDMASLSTGSVNFPGMIYENHPELIDSLAGSMLEHGIKPEIEIFDLSMLYSAQALVKRGLLRTPLHVQFVVGLKNAMPARRKAVEFMLAELNELLPGSTWTLAGVGRHQAEVHDWALELGGHLRTGLEDNLRVGTDRLAASNAELVGIAAAACARHGSRPATPAEARALLGLAGA</sequence>
<evidence type="ECO:0000256" key="2">
    <source>
        <dbReference type="ARBA" id="ARBA00022679"/>
    </source>
</evidence>
<dbReference type="InterPro" id="IPR013785">
    <property type="entry name" value="Aldolase_TIM"/>
</dbReference>
<organism evidence="5 6">
    <name type="scientific">Azospirillum oleiclasticum</name>
    <dbReference type="NCBI Taxonomy" id="2735135"/>
    <lineage>
        <taxon>Bacteria</taxon>
        <taxon>Pseudomonadati</taxon>
        <taxon>Pseudomonadota</taxon>
        <taxon>Alphaproteobacteria</taxon>
        <taxon>Rhodospirillales</taxon>
        <taxon>Azospirillaceae</taxon>
        <taxon>Azospirillum</taxon>
    </lineage>
</organism>
<protein>
    <submittedName>
        <fullName evidence="5">3-keto-5-aminohexanoate cleavage protein</fullName>
    </submittedName>
</protein>
<accession>A0ABX2T943</accession>
<proteinExistence type="predicted"/>
<keyword evidence="2" id="KW-0808">Transferase</keyword>
<dbReference type="InterPro" id="IPR008567">
    <property type="entry name" value="BKACE"/>
</dbReference>
<evidence type="ECO:0000313" key="6">
    <source>
        <dbReference type="Proteomes" id="UP000584642"/>
    </source>
</evidence>
<dbReference type="Proteomes" id="UP000584642">
    <property type="component" value="Unassembled WGS sequence"/>
</dbReference>
<dbReference type="RefSeq" id="WP_180281541.1">
    <property type="nucleotide sequence ID" value="NZ_JABFDB010000004.1"/>
</dbReference>
<evidence type="ECO:0000256" key="1">
    <source>
        <dbReference type="ARBA" id="ARBA00001947"/>
    </source>
</evidence>
<dbReference type="PANTHER" id="PTHR37418">
    <property type="entry name" value="3-KETO-5-AMINOHEXANOATE CLEAVAGE ENZYME-RELATED"/>
    <property type="match status" value="1"/>
</dbReference>
<dbReference type="PANTHER" id="PTHR37418:SF2">
    <property type="entry name" value="3-KETO-5-AMINOHEXANOATE CLEAVAGE ENZYME"/>
    <property type="match status" value="1"/>
</dbReference>
<keyword evidence="4" id="KW-0862">Zinc</keyword>
<evidence type="ECO:0000256" key="3">
    <source>
        <dbReference type="ARBA" id="ARBA00022723"/>
    </source>
</evidence>
<evidence type="ECO:0000313" key="5">
    <source>
        <dbReference type="EMBL" id="NYZ19777.1"/>
    </source>
</evidence>
<dbReference type="Gene3D" id="3.20.20.70">
    <property type="entry name" value="Aldolase class I"/>
    <property type="match status" value="1"/>
</dbReference>
<evidence type="ECO:0000256" key="4">
    <source>
        <dbReference type="ARBA" id="ARBA00022833"/>
    </source>
</evidence>
<reference evidence="5 6" key="1">
    <citation type="submission" date="2020-05" db="EMBL/GenBank/DDBJ databases">
        <title>Azospirillum oleiclasticum sp. nov, a nitrogen-fixing and heavy crude oil-emulsifying bacterium isolated from the crude oil of Yumen Oilfield.</title>
        <authorList>
            <person name="Wu D."/>
            <person name="Cai M."/>
            <person name="Zhang X."/>
        </authorList>
    </citation>
    <scope>NUCLEOTIDE SEQUENCE [LARGE SCALE GENOMIC DNA]</scope>
    <source>
        <strain evidence="5 6">ROY-1-1-2</strain>
    </source>
</reference>
<dbReference type="Pfam" id="PF05853">
    <property type="entry name" value="BKACE"/>
    <property type="match status" value="1"/>
</dbReference>